<dbReference type="Gene3D" id="3.30.40.10">
    <property type="entry name" value="Zinc/RING finger domain, C3HC4 (zinc finger)"/>
    <property type="match status" value="1"/>
</dbReference>
<evidence type="ECO:0000256" key="1">
    <source>
        <dbReference type="SAM" id="MobiDB-lite"/>
    </source>
</evidence>
<dbReference type="AlphaFoldDB" id="A0A5C2S6T2"/>
<dbReference type="Proteomes" id="UP000313359">
    <property type="component" value="Unassembled WGS sequence"/>
</dbReference>
<dbReference type="OrthoDB" id="3268904at2759"/>
<evidence type="ECO:0000256" key="2">
    <source>
        <dbReference type="SAM" id="Phobius"/>
    </source>
</evidence>
<accession>A0A5C2S6T2</accession>
<dbReference type="EMBL" id="ML122269">
    <property type="protein sequence ID" value="RPD59555.1"/>
    <property type="molecule type" value="Genomic_DNA"/>
</dbReference>
<name>A0A5C2S6T2_9APHY</name>
<organism evidence="3 4">
    <name type="scientific">Lentinus tigrinus ALCF2SS1-6</name>
    <dbReference type="NCBI Taxonomy" id="1328759"/>
    <lineage>
        <taxon>Eukaryota</taxon>
        <taxon>Fungi</taxon>
        <taxon>Dikarya</taxon>
        <taxon>Basidiomycota</taxon>
        <taxon>Agaricomycotina</taxon>
        <taxon>Agaricomycetes</taxon>
        <taxon>Polyporales</taxon>
        <taxon>Polyporaceae</taxon>
        <taxon>Lentinus</taxon>
    </lineage>
</organism>
<dbReference type="InterPro" id="IPR013083">
    <property type="entry name" value="Znf_RING/FYVE/PHD"/>
</dbReference>
<gene>
    <name evidence="3" type="ORF">L227DRAFT_611791</name>
</gene>
<keyword evidence="2" id="KW-0472">Membrane</keyword>
<evidence type="ECO:0008006" key="5">
    <source>
        <dbReference type="Google" id="ProtNLM"/>
    </source>
</evidence>
<evidence type="ECO:0000313" key="3">
    <source>
        <dbReference type="EMBL" id="RPD59555.1"/>
    </source>
</evidence>
<sequence>MARTHKNEIKTTGPPAPRDKLRKGNNDVPENPEDTDSTLVVVKRLKLHGPRPADPIEEDTHDQFCHLCHNGGDLLLCDECPRAACKAHFPDVFNLSVQDLEEVHFRCLACHFYQSMHAPDVKEQGKHKPYWGLYRKHEGGLLPWLAEPLRVEAPAHRAPHSRVNTAPIVIIHIRLADFADAGSPARATQTFLDPYYRTTRPDKLVYIDAPYCFDTVDDATSFRNGLTKKLGVLDQLPGARVLVFIFTHSEETSGDLFWTPSESSDSLQEWWAQVIPPALMTAGAKHEVTLAMLACGSLVQSPTQRQTLKSLAERMQVERVFAFGASAVLACFTGSFFMSFASSVLIAGMVVDDAHLARLLDASTLLARHTSVLLFAREKSGDHRLCVREYTWSHKKIQPWGQVLPMQCPSCRCVYTFVVKSGHDGHQHAYCSAKGCSYMSTYQKHADHVAIATGEQGAWMVRPLGPL</sequence>
<keyword evidence="2" id="KW-1133">Transmembrane helix</keyword>
<evidence type="ECO:0000313" key="4">
    <source>
        <dbReference type="Proteomes" id="UP000313359"/>
    </source>
</evidence>
<dbReference type="STRING" id="1328759.A0A5C2S6T2"/>
<proteinExistence type="predicted"/>
<keyword evidence="4" id="KW-1185">Reference proteome</keyword>
<keyword evidence="2" id="KW-0812">Transmembrane</keyword>
<protein>
    <recommendedName>
        <fullName evidence="5">Zinc finger PHD-type domain-containing protein</fullName>
    </recommendedName>
</protein>
<feature type="region of interest" description="Disordered" evidence="1">
    <location>
        <begin position="1"/>
        <end position="38"/>
    </location>
</feature>
<feature type="transmembrane region" description="Helical" evidence="2">
    <location>
        <begin position="320"/>
        <end position="350"/>
    </location>
</feature>
<reference evidence="3" key="1">
    <citation type="journal article" date="2018" name="Genome Biol. Evol.">
        <title>Genomics and development of Lentinus tigrinus, a white-rot wood-decaying mushroom with dimorphic fruiting bodies.</title>
        <authorList>
            <person name="Wu B."/>
            <person name="Xu Z."/>
            <person name="Knudson A."/>
            <person name="Carlson A."/>
            <person name="Chen N."/>
            <person name="Kovaka S."/>
            <person name="LaButti K."/>
            <person name="Lipzen A."/>
            <person name="Pennachio C."/>
            <person name="Riley R."/>
            <person name="Schakwitz W."/>
            <person name="Umezawa K."/>
            <person name="Ohm R.A."/>
            <person name="Grigoriev I.V."/>
            <person name="Nagy L.G."/>
            <person name="Gibbons J."/>
            <person name="Hibbett D."/>
        </authorList>
    </citation>
    <scope>NUCLEOTIDE SEQUENCE [LARGE SCALE GENOMIC DNA]</scope>
    <source>
        <strain evidence="3">ALCF2SS1-6</strain>
    </source>
</reference>